<evidence type="ECO:0000313" key="2">
    <source>
        <dbReference type="Proteomes" id="UP000788153"/>
    </source>
</evidence>
<name>A0ABX0TWN0_9SPHN</name>
<dbReference type="EMBL" id="JAASQP010000001">
    <property type="protein sequence ID" value="NIJ22715.1"/>
    <property type="molecule type" value="Genomic_DNA"/>
</dbReference>
<dbReference type="RefSeq" id="WP_180345098.1">
    <property type="nucleotide sequence ID" value="NZ_BAAAEV010000001.1"/>
</dbReference>
<evidence type="ECO:0000313" key="1">
    <source>
        <dbReference type="EMBL" id="NIJ22715.1"/>
    </source>
</evidence>
<dbReference type="Pfam" id="PF16233">
    <property type="entry name" value="DUF4893"/>
    <property type="match status" value="1"/>
</dbReference>
<organism evidence="1 2">
    <name type="scientific">Sphingomonas japonica</name>
    <dbReference type="NCBI Taxonomy" id="511662"/>
    <lineage>
        <taxon>Bacteria</taxon>
        <taxon>Pseudomonadati</taxon>
        <taxon>Pseudomonadota</taxon>
        <taxon>Alphaproteobacteria</taxon>
        <taxon>Sphingomonadales</taxon>
        <taxon>Sphingomonadaceae</taxon>
        <taxon>Sphingomonas</taxon>
    </lineage>
</organism>
<keyword evidence="2" id="KW-1185">Reference proteome</keyword>
<gene>
    <name evidence="1" type="ORF">FHT01_000257</name>
</gene>
<sequence>MGYQFFILPVLAVLAVGCAKQPGPLPIESASGVDSPAPDWRSVATQTDRDRLRRWRDAWMTALPAARSANSGAVAREGALFQPDNALPGAMPPAGDYRCRVFKLGGAGTAMRDFTAYPYFDCRVDDEGDVKSFYKLTGSQRPIGHLFSDGGSRAVFLGTLMLGDEQTALEYGRDDQRDMAGFVERVGERRWRMALPWPKFESQLDVVELVPAA</sequence>
<proteinExistence type="predicted"/>
<dbReference type="InterPro" id="IPR032609">
    <property type="entry name" value="DUF4893"/>
</dbReference>
<comment type="caution">
    <text evidence="1">The sequence shown here is derived from an EMBL/GenBank/DDBJ whole genome shotgun (WGS) entry which is preliminary data.</text>
</comment>
<evidence type="ECO:0008006" key="3">
    <source>
        <dbReference type="Google" id="ProtNLM"/>
    </source>
</evidence>
<reference evidence="1 2" key="1">
    <citation type="submission" date="2020-03" db="EMBL/GenBank/DDBJ databases">
        <title>Genomic Encyclopedia of Type Strains, Phase IV (KMG-IV): sequencing the most valuable type-strain genomes for metagenomic binning, comparative biology and taxonomic classification.</title>
        <authorList>
            <person name="Goeker M."/>
        </authorList>
    </citation>
    <scope>NUCLEOTIDE SEQUENCE [LARGE SCALE GENOMIC DNA]</scope>
    <source>
        <strain evidence="1 2">DSM 22753</strain>
    </source>
</reference>
<dbReference type="Proteomes" id="UP000788153">
    <property type="component" value="Unassembled WGS sequence"/>
</dbReference>
<accession>A0ABX0TWN0</accession>
<protein>
    <recommendedName>
        <fullName evidence="3">DUF4893 domain-containing protein</fullName>
    </recommendedName>
</protein>